<name>A0ABY3W9X6_9MICC</name>
<evidence type="ECO:0000256" key="2">
    <source>
        <dbReference type="SAM" id="Phobius"/>
    </source>
</evidence>
<evidence type="ECO:0000313" key="5">
    <source>
        <dbReference type="Proteomes" id="UP000829069"/>
    </source>
</evidence>
<feature type="region of interest" description="Disordered" evidence="1">
    <location>
        <begin position="1"/>
        <end position="59"/>
    </location>
</feature>
<feature type="domain" description="DUF4190" evidence="3">
    <location>
        <begin position="77"/>
        <end position="137"/>
    </location>
</feature>
<gene>
    <name evidence="4" type="ORF">MNQ99_00650</name>
</gene>
<feature type="transmembrane region" description="Helical" evidence="2">
    <location>
        <begin position="120"/>
        <end position="143"/>
    </location>
</feature>
<accession>A0ABY3W9X6</accession>
<keyword evidence="5" id="KW-1185">Reference proteome</keyword>
<evidence type="ECO:0000313" key="4">
    <source>
        <dbReference type="EMBL" id="UNK45933.1"/>
    </source>
</evidence>
<dbReference type="Pfam" id="PF13828">
    <property type="entry name" value="DUF4190"/>
    <property type="match status" value="1"/>
</dbReference>
<proteinExistence type="predicted"/>
<keyword evidence="2" id="KW-0472">Membrane</keyword>
<protein>
    <submittedName>
        <fullName evidence="4">DUF4190 domain-containing protein</fullName>
    </submittedName>
</protein>
<dbReference type="RefSeq" id="WP_241914063.1">
    <property type="nucleotide sequence ID" value="NZ_CP093326.1"/>
</dbReference>
<keyword evidence="2" id="KW-0812">Transmembrane</keyword>
<feature type="transmembrane region" description="Helical" evidence="2">
    <location>
        <begin position="79"/>
        <end position="108"/>
    </location>
</feature>
<dbReference type="Proteomes" id="UP000829069">
    <property type="component" value="Chromosome"/>
</dbReference>
<evidence type="ECO:0000259" key="3">
    <source>
        <dbReference type="Pfam" id="PF13828"/>
    </source>
</evidence>
<dbReference type="EMBL" id="CP093326">
    <property type="protein sequence ID" value="UNK45933.1"/>
    <property type="molecule type" value="Genomic_DNA"/>
</dbReference>
<keyword evidence="2" id="KW-1133">Transmembrane helix</keyword>
<dbReference type="InterPro" id="IPR025241">
    <property type="entry name" value="DUF4190"/>
</dbReference>
<reference evidence="4 5" key="1">
    <citation type="submission" date="2022-03" db="EMBL/GenBank/DDBJ databases">
        <title>Isotopic signatures of nitrous oxide derived from detoxification processes.</title>
        <authorList>
            <person name="Behrendt U."/>
            <person name="Buchen C."/>
            <person name="Well R."/>
            <person name="Ulrich A."/>
            <person name="Rohe L."/>
            <person name="Kolb S."/>
            <person name="Schloter M."/>
            <person name="Horn M.A."/>
            <person name="Augustin J."/>
        </authorList>
    </citation>
    <scope>NUCLEOTIDE SEQUENCE [LARGE SCALE GENOMIC DNA]</scope>
    <source>
        <strain evidence="4 5">S4-C24</strain>
    </source>
</reference>
<evidence type="ECO:0000256" key="1">
    <source>
        <dbReference type="SAM" id="MobiDB-lite"/>
    </source>
</evidence>
<organism evidence="4 5">
    <name type="scientific">Arthrobacter sulfonylureivorans</name>
    <dbReference type="NCBI Taxonomy" id="2486855"/>
    <lineage>
        <taxon>Bacteria</taxon>
        <taxon>Bacillati</taxon>
        <taxon>Actinomycetota</taxon>
        <taxon>Actinomycetes</taxon>
        <taxon>Micrococcales</taxon>
        <taxon>Micrococcaceae</taxon>
        <taxon>Arthrobacter</taxon>
    </lineage>
</organism>
<sequence>MSGTENRPPFNDPKHPGWYTDPNAGQAQQPPSWPDAPHPYAYRPGPDAQPYASQQPYGGPDYNQPMYYTPQAQPKGLSIAALVLGIISVVTFGFVLVPQVLAIVFGHIALGKEPAGRSMALAGLIMGYAVAGIWCLLLFIGVLGSM</sequence>